<sequence length="78" mass="8909">MTITRNHWRVSRYTNTTSATPTRWDVAAQLLQLSHLRLRLLPEKAVTGAWIGLPLTRIIGLNPDGRIDIDHDLIPPHH</sequence>
<reference evidence="1 2" key="1">
    <citation type="submission" date="2018-06" db="EMBL/GenBank/DDBJ databases">
        <authorList>
            <consortium name="Pathogen Informatics"/>
            <person name="Doyle S."/>
        </authorList>
    </citation>
    <scope>NUCLEOTIDE SEQUENCE [LARGE SCALE GENOMIC DNA]</scope>
    <source>
        <strain evidence="1 2">NCTC8258</strain>
    </source>
</reference>
<organism evidence="1 2">
    <name type="scientific">Salmonella enterica I</name>
    <dbReference type="NCBI Taxonomy" id="59201"/>
    <lineage>
        <taxon>Bacteria</taxon>
        <taxon>Pseudomonadati</taxon>
        <taxon>Pseudomonadota</taxon>
        <taxon>Gammaproteobacteria</taxon>
        <taxon>Enterobacterales</taxon>
        <taxon>Enterobacteriaceae</taxon>
        <taxon>Salmonella</taxon>
    </lineage>
</organism>
<accession>A0A379WE82</accession>
<dbReference type="Proteomes" id="UP000255509">
    <property type="component" value="Unassembled WGS sequence"/>
</dbReference>
<dbReference type="EMBL" id="UGXS01000004">
    <property type="protein sequence ID" value="SUH17544.1"/>
    <property type="molecule type" value="Genomic_DNA"/>
</dbReference>
<dbReference type="InterPro" id="IPR010263">
    <property type="entry name" value="T6SS_TssK"/>
</dbReference>
<gene>
    <name evidence="1" type="ORF">NCTC8258_05337</name>
</gene>
<proteinExistence type="predicted"/>
<evidence type="ECO:0000313" key="2">
    <source>
        <dbReference type="Proteomes" id="UP000255509"/>
    </source>
</evidence>
<name>A0A379WE82_SALET</name>
<evidence type="ECO:0000313" key="1">
    <source>
        <dbReference type="EMBL" id="SUH17544.1"/>
    </source>
</evidence>
<dbReference type="Pfam" id="PF05936">
    <property type="entry name" value="T6SS_VasE"/>
    <property type="match status" value="1"/>
</dbReference>
<dbReference type="AlphaFoldDB" id="A0A379WE82"/>
<protein>
    <submittedName>
        <fullName evidence="1">Type VI secretion protein</fullName>
    </submittedName>
</protein>